<sequence>MLHNAKAPNDQCSPKSVHVAIYDHPHGTDVRVFLARNRALSWRTGIAKEWWSNAYDDDPPSDDEIGEKYFDRMLDRGEEFFSIQLCDVEVTTTLPPIRPFSLRAVPAEVHHADRR</sequence>
<evidence type="ECO:0000313" key="2">
    <source>
        <dbReference type="Proteomes" id="UP000315388"/>
    </source>
</evidence>
<dbReference type="Proteomes" id="UP000315388">
    <property type="component" value="Unassembled WGS sequence"/>
</dbReference>
<proteinExistence type="predicted"/>
<comment type="caution">
    <text evidence="1">The sequence shown here is derived from an EMBL/GenBank/DDBJ whole genome shotgun (WGS) entry which is preliminary data.</text>
</comment>
<reference evidence="1 2" key="1">
    <citation type="journal article" date="2003" name="Int. J. Syst. Evol. Microbiol.">
        <title>Towards a standardized format for the description of a novel species (of an established genus): Ochrobactrum gallinifaecis sp. nov.</title>
        <authorList>
            <person name="Kampfer P."/>
            <person name="Buczolits S."/>
            <person name="Albrecht A."/>
            <person name="Busse H.J."/>
            <person name="Stackebrandt E."/>
        </authorList>
    </citation>
    <scope>NUCLEOTIDE SEQUENCE [LARGE SCALE GENOMIC DNA]</scope>
    <source>
        <strain evidence="1 2">ISO 196</strain>
    </source>
</reference>
<keyword evidence="2" id="KW-1185">Reference proteome</keyword>
<dbReference type="EMBL" id="VEWJ01000002">
    <property type="protein sequence ID" value="TPF76349.1"/>
    <property type="molecule type" value="Genomic_DNA"/>
</dbReference>
<dbReference type="RefSeq" id="WP_140903570.1">
    <property type="nucleotide sequence ID" value="NZ_JBHTMD010000020.1"/>
</dbReference>
<evidence type="ECO:0000313" key="1">
    <source>
        <dbReference type="EMBL" id="TPF76349.1"/>
    </source>
</evidence>
<protein>
    <submittedName>
        <fullName evidence="1">Uncharacterized protein</fullName>
    </submittedName>
</protein>
<organism evidence="1 2">
    <name type="scientific">Brucella gallinifaecis</name>
    <dbReference type="NCBI Taxonomy" id="215590"/>
    <lineage>
        <taxon>Bacteria</taxon>
        <taxon>Pseudomonadati</taxon>
        <taxon>Pseudomonadota</taxon>
        <taxon>Alphaproteobacteria</taxon>
        <taxon>Hyphomicrobiales</taxon>
        <taxon>Brucellaceae</taxon>
        <taxon>Brucella/Ochrobactrum group</taxon>
        <taxon>Brucella</taxon>
    </lineage>
</organism>
<name>A0A502BRP7_9HYPH</name>
<accession>A0A502BRP7</accession>
<gene>
    <name evidence="1" type="ORF">FHY56_02240</name>
</gene>
<dbReference type="AlphaFoldDB" id="A0A502BRP7"/>
<dbReference type="OrthoDB" id="7778344at2"/>